<sequence>MPLASLLAIFGSDLAAQACETVRPYGPAPHTAEDYPLPLSARINLRRLMKREMHAIGRYNDAATVDDGVFHTLLRSEIMRLQRERDEDPTGCITWELVTLLDNKGRTPPPESVAAFK</sequence>
<gene>
    <name evidence="1" type="ORF">SAMN04515673_1065</name>
</gene>
<dbReference type="Proteomes" id="UP000199302">
    <property type="component" value="Unassembled WGS sequence"/>
</dbReference>
<keyword evidence="2" id="KW-1185">Reference proteome</keyword>
<dbReference type="STRING" id="871652.SAMN04515673_1065"/>
<proteinExistence type="predicted"/>
<organism evidence="1 2">
    <name type="scientific">Poseidonocella sedimentorum</name>
    <dbReference type="NCBI Taxonomy" id="871652"/>
    <lineage>
        <taxon>Bacteria</taxon>
        <taxon>Pseudomonadati</taxon>
        <taxon>Pseudomonadota</taxon>
        <taxon>Alphaproteobacteria</taxon>
        <taxon>Rhodobacterales</taxon>
        <taxon>Roseobacteraceae</taxon>
        <taxon>Poseidonocella</taxon>
    </lineage>
</organism>
<protein>
    <recommendedName>
        <fullName evidence="3">Peptidoglycan binding domain-containing protein</fullName>
    </recommendedName>
</protein>
<name>A0A1I6DXS1_9RHOB</name>
<evidence type="ECO:0008006" key="3">
    <source>
        <dbReference type="Google" id="ProtNLM"/>
    </source>
</evidence>
<dbReference type="EMBL" id="FOYI01000006">
    <property type="protein sequence ID" value="SFR10131.1"/>
    <property type="molecule type" value="Genomic_DNA"/>
</dbReference>
<evidence type="ECO:0000313" key="2">
    <source>
        <dbReference type="Proteomes" id="UP000199302"/>
    </source>
</evidence>
<evidence type="ECO:0000313" key="1">
    <source>
        <dbReference type="EMBL" id="SFR10131.1"/>
    </source>
</evidence>
<dbReference type="AlphaFoldDB" id="A0A1I6DXS1"/>
<reference evidence="1 2" key="1">
    <citation type="submission" date="2016-10" db="EMBL/GenBank/DDBJ databases">
        <authorList>
            <person name="de Groot N.N."/>
        </authorList>
    </citation>
    <scope>NUCLEOTIDE SEQUENCE [LARGE SCALE GENOMIC DNA]</scope>
    <source>
        <strain evidence="2">KMM 9023,NRIC 0796,JCM 17311,KCTC 23692</strain>
    </source>
</reference>
<accession>A0A1I6DXS1</accession>